<dbReference type="InterPro" id="IPR011051">
    <property type="entry name" value="RmlC_Cupin_sf"/>
</dbReference>
<dbReference type="EMBL" id="CAEZZK010000093">
    <property type="protein sequence ID" value="CAB4759024.1"/>
    <property type="molecule type" value="Genomic_DNA"/>
</dbReference>
<dbReference type="AlphaFoldDB" id="A0A6J6H4X1"/>
<protein>
    <submittedName>
        <fullName evidence="1">Unannotated protein</fullName>
    </submittedName>
</protein>
<reference evidence="1" key="1">
    <citation type="submission" date="2020-05" db="EMBL/GenBank/DDBJ databases">
        <authorList>
            <person name="Chiriac C."/>
            <person name="Salcher M."/>
            <person name="Ghai R."/>
            <person name="Kavagutti S V."/>
        </authorList>
    </citation>
    <scope>NUCLEOTIDE SEQUENCE</scope>
</reference>
<dbReference type="InterPro" id="IPR014710">
    <property type="entry name" value="RmlC-like_jellyroll"/>
</dbReference>
<dbReference type="SUPFAM" id="SSF51182">
    <property type="entry name" value="RmlC-like cupins"/>
    <property type="match status" value="1"/>
</dbReference>
<sequence>MKYEFSYGDPISEEDALAKLKEMGLHAFAFDEDTETDEPLHWHEFEGAAWIISGSGSFADETGAVTHVKAGYHSRFPAGWLHRNLAGTKVRVAFGTNIPFKQWTHPINKEPSIRPAELVS</sequence>
<proteinExistence type="predicted"/>
<dbReference type="EMBL" id="CAEZUN010000126">
    <property type="protein sequence ID" value="CAB4606355.1"/>
    <property type="molecule type" value="Genomic_DNA"/>
</dbReference>
<evidence type="ECO:0000313" key="2">
    <source>
        <dbReference type="EMBL" id="CAB4759024.1"/>
    </source>
</evidence>
<gene>
    <name evidence="1" type="ORF">UFOPK1826_01009</name>
    <name evidence="2" type="ORF">UFOPK2855_00568</name>
</gene>
<dbReference type="Gene3D" id="2.60.120.10">
    <property type="entry name" value="Jelly Rolls"/>
    <property type="match status" value="1"/>
</dbReference>
<organism evidence="1">
    <name type="scientific">freshwater metagenome</name>
    <dbReference type="NCBI Taxonomy" id="449393"/>
    <lineage>
        <taxon>unclassified sequences</taxon>
        <taxon>metagenomes</taxon>
        <taxon>ecological metagenomes</taxon>
    </lineage>
</organism>
<accession>A0A6J6H4X1</accession>
<evidence type="ECO:0000313" key="1">
    <source>
        <dbReference type="EMBL" id="CAB4606355.1"/>
    </source>
</evidence>
<name>A0A6J6H4X1_9ZZZZ</name>